<organism evidence="3 4">
    <name type="scientific">Tilletia controversa</name>
    <name type="common">dwarf bunt fungus</name>
    <dbReference type="NCBI Taxonomy" id="13291"/>
    <lineage>
        <taxon>Eukaryota</taxon>
        <taxon>Fungi</taxon>
        <taxon>Dikarya</taxon>
        <taxon>Basidiomycota</taxon>
        <taxon>Ustilaginomycotina</taxon>
        <taxon>Exobasidiomycetes</taxon>
        <taxon>Tilletiales</taxon>
        <taxon>Tilletiaceae</taxon>
        <taxon>Tilletia</taxon>
    </lineage>
</organism>
<reference evidence="3" key="2">
    <citation type="journal article" date="2019" name="IMA Fungus">
        <title>Genome sequencing and comparison of five Tilletia species to identify candidate genes for the detection of regulated species infecting wheat.</title>
        <authorList>
            <person name="Nguyen H.D.T."/>
            <person name="Sultana T."/>
            <person name="Kesanakurti P."/>
            <person name="Hambleton S."/>
        </authorList>
    </citation>
    <scope>NUCLEOTIDE SEQUENCE</scope>
    <source>
        <strain evidence="3">DAOMC 236426</strain>
    </source>
</reference>
<dbReference type="AlphaFoldDB" id="A0A8X7MHH9"/>
<evidence type="ECO:0000313" key="4">
    <source>
        <dbReference type="Proteomes" id="UP000077684"/>
    </source>
</evidence>
<evidence type="ECO:0000313" key="3">
    <source>
        <dbReference type="EMBL" id="KAE8235410.1"/>
    </source>
</evidence>
<comment type="caution">
    <text evidence="3">The sequence shown here is derived from an EMBL/GenBank/DDBJ whole genome shotgun (WGS) entry which is preliminary data.</text>
</comment>
<feature type="compositionally biased region" description="Basic and acidic residues" evidence="2">
    <location>
        <begin position="70"/>
        <end position="85"/>
    </location>
</feature>
<keyword evidence="1" id="KW-0175">Coiled coil</keyword>
<feature type="non-terminal residue" evidence="3">
    <location>
        <position position="1"/>
    </location>
</feature>
<reference evidence="3" key="1">
    <citation type="submission" date="2016-04" db="EMBL/GenBank/DDBJ databases">
        <authorList>
            <person name="Nguyen H.D."/>
            <person name="Samba Siva P."/>
            <person name="Cullis J."/>
            <person name="Levesque C.A."/>
            <person name="Hambleton S."/>
        </authorList>
    </citation>
    <scope>NUCLEOTIDE SEQUENCE</scope>
    <source>
        <strain evidence="3">DAOMC 236426</strain>
    </source>
</reference>
<evidence type="ECO:0000256" key="1">
    <source>
        <dbReference type="SAM" id="Coils"/>
    </source>
</evidence>
<evidence type="ECO:0000256" key="2">
    <source>
        <dbReference type="SAM" id="MobiDB-lite"/>
    </source>
</evidence>
<protein>
    <submittedName>
        <fullName evidence="3">Uncharacterized protein</fullName>
    </submittedName>
</protein>
<dbReference type="Proteomes" id="UP000077684">
    <property type="component" value="Unassembled WGS sequence"/>
</dbReference>
<feature type="region of interest" description="Disordered" evidence="2">
    <location>
        <begin position="63"/>
        <end position="105"/>
    </location>
</feature>
<proteinExistence type="predicted"/>
<name>A0A8X7MHH9_9BASI</name>
<dbReference type="EMBL" id="LWDE02003514">
    <property type="protein sequence ID" value="KAE8235410.1"/>
    <property type="molecule type" value="Genomic_DNA"/>
</dbReference>
<keyword evidence="4" id="KW-1185">Reference proteome</keyword>
<feature type="coiled-coil region" evidence="1">
    <location>
        <begin position="130"/>
        <end position="157"/>
    </location>
</feature>
<accession>A0A8X7MHH9</accession>
<gene>
    <name evidence="3" type="ORF">A4X06_0g9878</name>
</gene>
<sequence>MPAVKKTADEVRAAVGEYFEVLEEEGSGSIQVHCKPCAWEGNRPSVYRSALVEDHIKTARHKRNLRLFQRPREDENENQRQRDLTPDNAGAADEAQLGADPDGGPDDFWAGVNLPQWYASRNEHVFWQLADERDDVVASLQEEMAQLRRDDEALLARAGPSLDRMVAEDVREGWESFESKQIFSALAFLLSPRHSHSLATLESALQMAEALDARNLPTIS</sequence>